<evidence type="ECO:0000313" key="3">
    <source>
        <dbReference type="Proteomes" id="UP000199687"/>
    </source>
</evidence>
<dbReference type="InterPro" id="IPR011009">
    <property type="entry name" value="Kinase-like_dom_sf"/>
</dbReference>
<feature type="domain" description="Aminoglycoside phosphotransferase" evidence="1">
    <location>
        <begin position="19"/>
        <end position="242"/>
    </location>
</feature>
<dbReference type="SUPFAM" id="SSF56112">
    <property type="entry name" value="Protein kinase-like (PK-like)"/>
    <property type="match status" value="1"/>
</dbReference>
<dbReference type="AlphaFoldDB" id="A0A1H9RRN2"/>
<sequence>MITDNILNKIPIMTSVSSIRHIAKGYSADEKYVLDEKYLLRVIPSDSTDRRLGEFQTIQQLEKYSQKIPEAVQYGKIEGEDYDYMILSFLPGEDGEKLLPLMSEVDQYQAGVDAGVELKLLHQLKAPESYPSWYDVKKAKNDRYFEELKQLKINLELVEVIGTYIRENEHLMYDRPNCLQHDDIHPSNILINDHKFSGIIDFQRMDWGDPIHDLHKLGFFSKHVSIPFTKGIVDGYAADRDSLFWSLYTLYSAMHLVSALVWANRWSKEQLEKMLILSEEVIQDHDNFTKLIPKWYVN</sequence>
<reference evidence="2 3" key="1">
    <citation type="submission" date="2016-10" db="EMBL/GenBank/DDBJ databases">
        <authorList>
            <person name="de Groot N.N."/>
        </authorList>
    </citation>
    <scope>NUCLEOTIDE SEQUENCE [LARGE SCALE GENOMIC DNA]</scope>
    <source>
        <strain evidence="2 3">CGMCC 1.7727</strain>
    </source>
</reference>
<name>A0A1H9RRN2_9BACI</name>
<dbReference type="Proteomes" id="UP000199687">
    <property type="component" value="Unassembled WGS sequence"/>
</dbReference>
<evidence type="ECO:0000313" key="2">
    <source>
        <dbReference type="EMBL" id="SER75621.1"/>
    </source>
</evidence>
<dbReference type="EMBL" id="FOGL01000009">
    <property type="protein sequence ID" value="SER75621.1"/>
    <property type="molecule type" value="Genomic_DNA"/>
</dbReference>
<dbReference type="InterPro" id="IPR002575">
    <property type="entry name" value="Aminoglycoside_PTrfase"/>
</dbReference>
<dbReference type="STRING" id="531814.SAMN04487944_109137"/>
<dbReference type="RefSeq" id="WP_089740807.1">
    <property type="nucleotide sequence ID" value="NZ_FOGL01000009.1"/>
</dbReference>
<evidence type="ECO:0000259" key="1">
    <source>
        <dbReference type="Pfam" id="PF01636"/>
    </source>
</evidence>
<protein>
    <submittedName>
        <fullName evidence="2">Predicted kinase, aminoglycoside phosphotransferase (APT) family</fullName>
    </submittedName>
</protein>
<dbReference type="OrthoDB" id="334783at2"/>
<dbReference type="Pfam" id="PF01636">
    <property type="entry name" value="APH"/>
    <property type="match status" value="1"/>
</dbReference>
<dbReference type="PANTHER" id="PTHR41283">
    <property type="entry name" value="AMINOGLYCOSIDE PHOSPHOTRANSFERASE"/>
    <property type="match status" value="1"/>
</dbReference>
<keyword evidence="2" id="KW-0418">Kinase</keyword>
<keyword evidence="3" id="KW-1185">Reference proteome</keyword>
<dbReference type="Gene3D" id="3.90.1200.10">
    <property type="match status" value="1"/>
</dbReference>
<proteinExistence type="predicted"/>
<organism evidence="2 3">
    <name type="scientific">Gracilibacillus ureilyticus</name>
    <dbReference type="NCBI Taxonomy" id="531814"/>
    <lineage>
        <taxon>Bacteria</taxon>
        <taxon>Bacillati</taxon>
        <taxon>Bacillota</taxon>
        <taxon>Bacilli</taxon>
        <taxon>Bacillales</taxon>
        <taxon>Bacillaceae</taxon>
        <taxon>Gracilibacillus</taxon>
    </lineage>
</organism>
<keyword evidence="2" id="KW-0808">Transferase</keyword>
<gene>
    <name evidence="2" type="ORF">SAMN04487944_109137</name>
</gene>
<accession>A0A1H9RRN2</accession>
<dbReference type="PANTHER" id="PTHR41283:SF1">
    <property type="entry name" value="AMINOGLYCOSIDE PHOSPHOTRANSFERASE DOMAIN-CONTAINING PROTEIN"/>
    <property type="match status" value="1"/>
</dbReference>
<dbReference type="GO" id="GO:0016301">
    <property type="term" value="F:kinase activity"/>
    <property type="evidence" value="ECO:0007669"/>
    <property type="project" value="UniProtKB-KW"/>
</dbReference>